<dbReference type="AlphaFoldDB" id="K0SM57"/>
<evidence type="ECO:0000313" key="2">
    <source>
        <dbReference type="EMBL" id="EJK67388.1"/>
    </source>
</evidence>
<keyword evidence="3" id="KW-1185">Reference proteome</keyword>
<proteinExistence type="predicted"/>
<feature type="region of interest" description="Disordered" evidence="1">
    <location>
        <begin position="416"/>
        <end position="478"/>
    </location>
</feature>
<dbReference type="Proteomes" id="UP000266841">
    <property type="component" value="Unassembled WGS sequence"/>
</dbReference>
<evidence type="ECO:0000313" key="3">
    <source>
        <dbReference type="Proteomes" id="UP000266841"/>
    </source>
</evidence>
<comment type="caution">
    <text evidence="2">The sequence shown here is derived from an EMBL/GenBank/DDBJ whole genome shotgun (WGS) entry which is preliminary data.</text>
</comment>
<evidence type="ECO:0000256" key="1">
    <source>
        <dbReference type="SAM" id="MobiDB-lite"/>
    </source>
</evidence>
<feature type="region of interest" description="Disordered" evidence="1">
    <location>
        <begin position="354"/>
        <end position="387"/>
    </location>
</feature>
<feature type="compositionally biased region" description="Pro residues" evidence="1">
    <location>
        <begin position="362"/>
        <end position="371"/>
    </location>
</feature>
<protein>
    <submittedName>
        <fullName evidence="2">Uncharacterized protein</fullName>
    </submittedName>
</protein>
<feature type="region of interest" description="Disordered" evidence="1">
    <location>
        <begin position="75"/>
        <end position="141"/>
    </location>
</feature>
<feature type="compositionally biased region" description="Low complexity" evidence="1">
    <location>
        <begin position="123"/>
        <end position="137"/>
    </location>
</feature>
<dbReference type="eggNOG" id="ENOG502QZ1H">
    <property type="taxonomic scope" value="Eukaryota"/>
</dbReference>
<accession>K0SM57</accession>
<name>K0SM57_THAOC</name>
<reference evidence="2 3" key="1">
    <citation type="journal article" date="2012" name="Genome Biol.">
        <title>Genome and low-iron response of an oceanic diatom adapted to chronic iron limitation.</title>
        <authorList>
            <person name="Lommer M."/>
            <person name="Specht M."/>
            <person name="Roy A.S."/>
            <person name="Kraemer L."/>
            <person name="Andreson R."/>
            <person name="Gutowska M.A."/>
            <person name="Wolf J."/>
            <person name="Bergner S.V."/>
            <person name="Schilhabel M.B."/>
            <person name="Klostermeier U.C."/>
            <person name="Beiko R.G."/>
            <person name="Rosenstiel P."/>
            <person name="Hippler M."/>
            <person name="Laroche J."/>
        </authorList>
    </citation>
    <scope>NUCLEOTIDE SEQUENCE [LARGE SCALE GENOMIC DNA]</scope>
    <source>
        <strain evidence="2 3">CCMP1005</strain>
    </source>
</reference>
<dbReference type="OrthoDB" id="10679219at2759"/>
<sequence length="478" mass="49997">MCERSNPNNIYSKAERHLLNACEGTPGEIDKRLPKMKKKGKMALSEFAPGYLEENGIVEVGGRLLVMSDEEFRKQPGTANTKRGKQLLFAVSGKKRRERPAANPGGKTSKKQRSASPIPPKPSAAAKKSGPPAVKASGRVRRGDMGCSGHIVDECVARLAPLDGLPLMCSFTSEAARNAGLTDAQRLLLNQVELFALPPQLSGAKEGVVGLRDRNTLASASGCVHVRLESVERLGNDVLLLNSEHLVTCRLVKGRESRTLQGLVGGDNSNLVRYCRYVAAVYSMVDRDGYVAFGDSPGELACACSDASSLILTKNTIMSSLIVRWIPAGAEVPGEYVTPDDVDAVAILDRPMPGLEVETPDAPSPEKPPAPSGTLTHPPRAPETAPTEKMATAVLVEKPSESRLASLPRVPAAIDAAGAGTSAGSNPKAEGTPAAPEGPQPPARALPQDAPRPRGTGEVTGAGAPAAGKVEGTASVNG</sequence>
<feature type="non-terminal residue" evidence="2">
    <location>
        <position position="478"/>
    </location>
</feature>
<gene>
    <name evidence="2" type="ORF">THAOC_11587</name>
</gene>
<dbReference type="EMBL" id="AGNL01013201">
    <property type="protein sequence ID" value="EJK67388.1"/>
    <property type="molecule type" value="Genomic_DNA"/>
</dbReference>
<organism evidence="2 3">
    <name type="scientific">Thalassiosira oceanica</name>
    <name type="common">Marine diatom</name>
    <dbReference type="NCBI Taxonomy" id="159749"/>
    <lineage>
        <taxon>Eukaryota</taxon>
        <taxon>Sar</taxon>
        <taxon>Stramenopiles</taxon>
        <taxon>Ochrophyta</taxon>
        <taxon>Bacillariophyta</taxon>
        <taxon>Coscinodiscophyceae</taxon>
        <taxon>Thalassiosirophycidae</taxon>
        <taxon>Thalassiosirales</taxon>
        <taxon>Thalassiosiraceae</taxon>
        <taxon>Thalassiosira</taxon>
    </lineage>
</organism>